<evidence type="ECO:0000259" key="3">
    <source>
        <dbReference type="PROSITE" id="PS50041"/>
    </source>
</evidence>
<feature type="signal peptide" evidence="2">
    <location>
        <begin position="1"/>
        <end position="18"/>
    </location>
</feature>
<keyword evidence="1" id="KW-1015">Disulfide bond</keyword>
<keyword evidence="2" id="KW-0732">Signal</keyword>
<dbReference type="PROSITE" id="PS00615">
    <property type="entry name" value="C_TYPE_LECTIN_1"/>
    <property type="match status" value="1"/>
</dbReference>
<dbReference type="Proteomes" id="UP001516400">
    <property type="component" value="Unassembled WGS sequence"/>
</dbReference>
<dbReference type="CDD" id="cd00037">
    <property type="entry name" value="CLECT"/>
    <property type="match status" value="1"/>
</dbReference>
<dbReference type="PROSITE" id="PS50041">
    <property type="entry name" value="C_TYPE_LECTIN_2"/>
    <property type="match status" value="1"/>
</dbReference>
<feature type="chain" id="PRO_5044787532" description="C-type lectin domain-containing protein" evidence="2">
    <location>
        <begin position="19"/>
        <end position="215"/>
    </location>
</feature>
<dbReference type="InterPro" id="IPR001304">
    <property type="entry name" value="C-type_lectin-like"/>
</dbReference>
<dbReference type="EMBL" id="JABFTP020000042">
    <property type="protein sequence ID" value="KAL3271946.1"/>
    <property type="molecule type" value="Genomic_DNA"/>
</dbReference>
<name>A0ABD2N0W3_9CUCU</name>
<organism evidence="4 5">
    <name type="scientific">Cryptolaemus montrouzieri</name>
    <dbReference type="NCBI Taxonomy" id="559131"/>
    <lineage>
        <taxon>Eukaryota</taxon>
        <taxon>Metazoa</taxon>
        <taxon>Ecdysozoa</taxon>
        <taxon>Arthropoda</taxon>
        <taxon>Hexapoda</taxon>
        <taxon>Insecta</taxon>
        <taxon>Pterygota</taxon>
        <taxon>Neoptera</taxon>
        <taxon>Endopterygota</taxon>
        <taxon>Coleoptera</taxon>
        <taxon>Polyphaga</taxon>
        <taxon>Cucujiformia</taxon>
        <taxon>Coccinelloidea</taxon>
        <taxon>Coccinellidae</taxon>
        <taxon>Scymninae</taxon>
        <taxon>Scymnini</taxon>
        <taxon>Cryptolaemus</taxon>
    </lineage>
</organism>
<proteinExistence type="predicted"/>
<dbReference type="PANTHER" id="PTHR22803">
    <property type="entry name" value="MANNOSE, PHOSPHOLIPASE, LECTIN RECEPTOR RELATED"/>
    <property type="match status" value="1"/>
</dbReference>
<comment type="caution">
    <text evidence="4">The sequence shown here is derived from an EMBL/GenBank/DDBJ whole genome shotgun (WGS) entry which is preliminary data.</text>
</comment>
<accession>A0ABD2N0W3</accession>
<feature type="domain" description="C-type lectin" evidence="3">
    <location>
        <begin position="82"/>
        <end position="205"/>
    </location>
</feature>
<dbReference type="Gene3D" id="3.10.100.10">
    <property type="entry name" value="Mannose-Binding Protein A, subunit A"/>
    <property type="match status" value="1"/>
</dbReference>
<evidence type="ECO:0000256" key="1">
    <source>
        <dbReference type="ARBA" id="ARBA00023157"/>
    </source>
</evidence>
<dbReference type="InterPro" id="IPR016187">
    <property type="entry name" value="CTDL_fold"/>
</dbReference>
<dbReference type="InterPro" id="IPR016186">
    <property type="entry name" value="C-type_lectin-like/link_sf"/>
</dbReference>
<evidence type="ECO:0000256" key="2">
    <source>
        <dbReference type="SAM" id="SignalP"/>
    </source>
</evidence>
<dbReference type="SMART" id="SM00034">
    <property type="entry name" value="CLECT"/>
    <property type="match status" value="1"/>
</dbReference>
<reference evidence="4 5" key="1">
    <citation type="journal article" date="2021" name="BMC Biol.">
        <title>Horizontally acquired antibacterial genes associated with adaptive radiation of ladybird beetles.</title>
        <authorList>
            <person name="Li H.S."/>
            <person name="Tang X.F."/>
            <person name="Huang Y.H."/>
            <person name="Xu Z.Y."/>
            <person name="Chen M.L."/>
            <person name="Du X.Y."/>
            <person name="Qiu B.Y."/>
            <person name="Chen P.T."/>
            <person name="Zhang W."/>
            <person name="Slipinski A."/>
            <person name="Escalona H.E."/>
            <person name="Waterhouse R.M."/>
            <person name="Zwick A."/>
            <person name="Pang H."/>
        </authorList>
    </citation>
    <scope>NUCLEOTIDE SEQUENCE [LARGE SCALE GENOMIC DNA]</scope>
    <source>
        <strain evidence="4">SYSU2018</strain>
    </source>
</reference>
<gene>
    <name evidence="4" type="ORF">HHI36_022416</name>
</gene>
<sequence>MITEVISILVVLLSGTSTEPCIEKRLPQWFLHLGTRDGANKDIINSRTSPGLIDQQSWTDLSTEEYLHREVVKRSPLPLVLLGDQYYYFGIYFKTNYYKANEFCRAHGMNLLSIETEAENSLILKYWKQNLKKVDHIYTSGSDLGEEGNFIWLSTGKPLNFTYWSPPQPDNAGKNEHCVEIWKLAENNYFWNDIPCTASYYFICELPKCSSFCIT</sequence>
<keyword evidence="5" id="KW-1185">Reference proteome</keyword>
<protein>
    <recommendedName>
        <fullName evidence="3">C-type lectin domain-containing protein</fullName>
    </recommendedName>
</protein>
<dbReference type="InterPro" id="IPR050111">
    <property type="entry name" value="C-type_lectin/snaclec_domain"/>
</dbReference>
<dbReference type="SUPFAM" id="SSF56436">
    <property type="entry name" value="C-type lectin-like"/>
    <property type="match status" value="1"/>
</dbReference>
<evidence type="ECO:0000313" key="4">
    <source>
        <dbReference type="EMBL" id="KAL3271946.1"/>
    </source>
</evidence>
<dbReference type="Pfam" id="PF00059">
    <property type="entry name" value="Lectin_C"/>
    <property type="match status" value="1"/>
</dbReference>
<dbReference type="AlphaFoldDB" id="A0ABD2N0W3"/>
<evidence type="ECO:0000313" key="5">
    <source>
        <dbReference type="Proteomes" id="UP001516400"/>
    </source>
</evidence>
<dbReference type="InterPro" id="IPR018378">
    <property type="entry name" value="C-type_lectin_CS"/>
</dbReference>